<dbReference type="EMBL" id="FMJD01000013">
    <property type="protein sequence ID" value="SCM79086.1"/>
    <property type="molecule type" value="Genomic_DNA"/>
</dbReference>
<feature type="region of interest" description="Disordered" evidence="1">
    <location>
        <begin position="1"/>
        <end position="305"/>
    </location>
</feature>
<evidence type="ECO:0000256" key="1">
    <source>
        <dbReference type="SAM" id="MobiDB-lite"/>
    </source>
</evidence>
<accession>A0A212LNJ7</accession>
<dbReference type="AlphaFoldDB" id="A0A212LNJ7"/>
<evidence type="ECO:0000313" key="2">
    <source>
        <dbReference type="EMBL" id="SCM79086.1"/>
    </source>
</evidence>
<reference evidence="2" key="1">
    <citation type="submission" date="2016-08" db="EMBL/GenBank/DDBJ databases">
        <authorList>
            <person name="Seilhamer J.J."/>
        </authorList>
    </citation>
    <scope>NUCLEOTIDE SEQUENCE</scope>
    <source>
        <strain evidence="2">86</strain>
    </source>
</reference>
<feature type="compositionally biased region" description="Basic residues" evidence="1">
    <location>
        <begin position="339"/>
        <end position="351"/>
    </location>
</feature>
<feature type="compositionally biased region" description="Basic residues" evidence="1">
    <location>
        <begin position="203"/>
        <end position="214"/>
    </location>
</feature>
<feature type="compositionally biased region" description="Basic residues" evidence="1">
    <location>
        <begin position="66"/>
        <end position="79"/>
    </location>
</feature>
<feature type="compositionally biased region" description="Basic and acidic residues" evidence="1">
    <location>
        <begin position="265"/>
        <end position="280"/>
    </location>
</feature>
<gene>
    <name evidence="2" type="ORF">KL86PLE_90227</name>
</gene>
<feature type="compositionally biased region" description="Basic residues" evidence="1">
    <location>
        <begin position="90"/>
        <end position="116"/>
    </location>
</feature>
<organism evidence="2">
    <name type="scientific">uncultured Pleomorphomonas sp</name>
    <dbReference type="NCBI Taxonomy" id="442121"/>
    <lineage>
        <taxon>Bacteria</taxon>
        <taxon>Pseudomonadati</taxon>
        <taxon>Pseudomonadota</taxon>
        <taxon>Alphaproteobacteria</taxon>
        <taxon>Hyphomicrobiales</taxon>
        <taxon>Pleomorphomonadaceae</taxon>
        <taxon>Pleomorphomonas</taxon>
        <taxon>environmental samples</taxon>
    </lineage>
</organism>
<feature type="compositionally biased region" description="Basic residues" evidence="1">
    <location>
        <begin position="1"/>
        <end position="12"/>
    </location>
</feature>
<feature type="compositionally biased region" description="Basic and acidic residues" evidence="1">
    <location>
        <begin position="220"/>
        <end position="236"/>
    </location>
</feature>
<protein>
    <submittedName>
        <fullName evidence="2">Uncharacterized protein</fullName>
    </submittedName>
</protein>
<feature type="region of interest" description="Disordered" evidence="1">
    <location>
        <begin position="332"/>
        <end position="351"/>
    </location>
</feature>
<feature type="compositionally biased region" description="Basic and acidic residues" evidence="1">
    <location>
        <begin position="117"/>
        <end position="139"/>
    </location>
</feature>
<name>A0A212LNJ7_9HYPH</name>
<sequence length="410" mass="46539">MRHRRPAQRRQVHALQRAHQDRGRPGGQLSLLHHRAEHRRGGGARSAPVGAGRKGQVGADRADPHHLRRHRRPGARRLQGRGPRQPVPRQHPRGRRHRPRAPLLRGQRHHPRRGPHRSGERRRDGGNRADAVRPREPGAARRAAPQARPGRRQGHQGAGRIDGPRPRGAAQRPAGPRRRHPQGRGSRLRGAQPLDRQAGALRLQRRGSGGRHRQQPVGARLRDGRETGRQGGDHLGGHRGGGRPARRRRAEGIPRNARLGRTRPRPADPRRLRPARPDHLFHRRPQGGPRLDDRQGYQGAAGGRRHPHRFRARLHPRPDHRLRGLHRLWRGEGQGARQGARRRQGVCRPGRRRHAVQVQHLTVRRRPILATFLTPPWNFRGGVGVSIQSSDLRSRPKHRVYQPFTAMNAR</sequence>
<proteinExistence type="predicted"/>
<feature type="compositionally biased region" description="Basic residues" evidence="1">
    <location>
        <begin position="32"/>
        <end position="42"/>
    </location>
</feature>
<feature type="compositionally biased region" description="Basic residues" evidence="1">
    <location>
        <begin position="240"/>
        <end position="249"/>
    </location>
</feature>